<organism evidence="4 5">
    <name type="scientific">Cafeteria roenbergensis</name>
    <name type="common">Marine flagellate</name>
    <dbReference type="NCBI Taxonomy" id="33653"/>
    <lineage>
        <taxon>Eukaryota</taxon>
        <taxon>Sar</taxon>
        <taxon>Stramenopiles</taxon>
        <taxon>Bigyra</taxon>
        <taxon>Opalozoa</taxon>
        <taxon>Bicosoecida</taxon>
        <taxon>Cafeteriaceae</taxon>
        <taxon>Cafeteria</taxon>
    </lineage>
</organism>
<dbReference type="Pfam" id="PF00400">
    <property type="entry name" value="WD40"/>
    <property type="match status" value="1"/>
</dbReference>
<keyword evidence="2" id="KW-0677">Repeat</keyword>
<comment type="caution">
    <text evidence="4">The sequence shown here is derived from an EMBL/GenBank/DDBJ whole genome shotgun (WGS) entry which is preliminary data.</text>
</comment>
<evidence type="ECO:0000313" key="4">
    <source>
        <dbReference type="EMBL" id="KAA0168103.1"/>
    </source>
</evidence>
<sequence length="463" mass="48116">MSDEVLVVAEGAPSGAQVWSFGSSGEVSEARLSPKLRALSSMVGAAWSHNGSAIACGGSNGRAIVVGLRSGRCITPVAHGSPVRMVRFSCTSRFMATVSDAQVRFWDLKQDPSSQLVFAFDMPARPLDADIDASQSRLAVAAADGAVYLWDLTAPPSTGPVAVDGADGFVAARFFATGHPTAEPLIVTAEVTGTVRVWNMGPAPRRQKRPKQGTAEEEAVIEREVGSAREEGAWEPLWAAPLTARHAARDDVVLATCCPYNGPASARVPGSKRVSPLSEAGPLFIASADGAGTLHLLDARARAHLITVDLGVAVTAVAMDVGARVMVLGDAGGTITMLEMEDWATIASAKCQDSPAVTGRADSQSHAQAPAVTGVPHAGREVLGTAPGPTLEDITAAVDGAVAARLDSVLAAIRQAHLESVKQAHTTRNTLLHRIQQQDEEIAALRTAVAGLEQALAEATRAF</sequence>
<feature type="coiled-coil region" evidence="3">
    <location>
        <begin position="435"/>
        <end position="462"/>
    </location>
</feature>
<dbReference type="EMBL" id="VLTM01000003">
    <property type="protein sequence ID" value="KAA0168103.1"/>
    <property type="molecule type" value="Genomic_DNA"/>
</dbReference>
<evidence type="ECO:0000256" key="3">
    <source>
        <dbReference type="SAM" id="Coils"/>
    </source>
</evidence>
<name>A0A5A8DRR9_CAFRO</name>
<dbReference type="InterPro" id="IPR001680">
    <property type="entry name" value="WD40_rpt"/>
</dbReference>
<evidence type="ECO:0000313" key="5">
    <source>
        <dbReference type="Proteomes" id="UP000325113"/>
    </source>
</evidence>
<dbReference type="AlphaFoldDB" id="A0A5A8DRR9"/>
<dbReference type="SMART" id="SM00320">
    <property type="entry name" value="WD40"/>
    <property type="match status" value="3"/>
</dbReference>
<reference evidence="4 5" key="1">
    <citation type="submission" date="2019-07" db="EMBL/GenBank/DDBJ databases">
        <title>Genomes of Cafeteria roenbergensis.</title>
        <authorList>
            <person name="Fischer M.G."/>
            <person name="Hackl T."/>
            <person name="Roman M."/>
        </authorList>
    </citation>
    <scope>NUCLEOTIDE SEQUENCE [LARGE SCALE GENOMIC DNA]</scope>
    <source>
        <strain evidence="4 5">Cflag</strain>
    </source>
</reference>
<protein>
    <submittedName>
        <fullName evidence="4">Uncharacterized protein</fullName>
    </submittedName>
</protein>
<accession>A0A5A8DRR9</accession>
<dbReference type="InterPro" id="IPR015943">
    <property type="entry name" value="WD40/YVTN_repeat-like_dom_sf"/>
</dbReference>
<dbReference type="PANTHER" id="PTHR44019:SF8">
    <property type="entry name" value="POC1 CENTRIOLAR PROTEIN HOMOLOG"/>
    <property type="match status" value="1"/>
</dbReference>
<proteinExistence type="predicted"/>
<dbReference type="SUPFAM" id="SSF101908">
    <property type="entry name" value="Putative isomerase YbhE"/>
    <property type="match status" value="1"/>
</dbReference>
<evidence type="ECO:0000256" key="2">
    <source>
        <dbReference type="ARBA" id="ARBA00022737"/>
    </source>
</evidence>
<dbReference type="InterPro" id="IPR050505">
    <property type="entry name" value="WDR55/POC1"/>
</dbReference>
<gene>
    <name evidence="4" type="ORF">FNF31_00602</name>
</gene>
<evidence type="ECO:0000256" key="1">
    <source>
        <dbReference type="ARBA" id="ARBA00022574"/>
    </source>
</evidence>
<keyword evidence="1" id="KW-0853">WD repeat</keyword>
<dbReference type="Proteomes" id="UP000325113">
    <property type="component" value="Unassembled WGS sequence"/>
</dbReference>
<dbReference type="Gene3D" id="2.130.10.10">
    <property type="entry name" value="YVTN repeat-like/Quinoprotein amine dehydrogenase"/>
    <property type="match status" value="1"/>
</dbReference>
<keyword evidence="3" id="KW-0175">Coiled coil</keyword>
<dbReference type="PANTHER" id="PTHR44019">
    <property type="entry name" value="WD REPEAT-CONTAINING PROTEIN 55"/>
    <property type="match status" value="1"/>
</dbReference>